<sequence length="206" mass="21720">MRSPFPFREFIFDERGFAAEFALVLPLLLLFILGTIDVGIYAWRINQGEKATQIGARFAAVTDPIAESLTNATYVNANVGGTLITQGDRIPASALGLLTCNNSSCSCTIAPCPGTSFSSTAFANLSTRMKQIMPTILDSNIVVEYSGSGLGFAGDPNGPEIAPVITVKLTNMTHTPIAFSPLGAGVDLPDFSYSITAEDARGTTSN</sequence>
<proteinExistence type="predicted"/>
<comment type="caution">
    <text evidence="3">The sequence shown here is derived from an EMBL/GenBank/DDBJ whole genome shotgun (WGS) entry which is preliminary data.</text>
</comment>
<feature type="transmembrane region" description="Helical" evidence="1">
    <location>
        <begin position="21"/>
        <end position="43"/>
    </location>
</feature>
<dbReference type="Pfam" id="PF07811">
    <property type="entry name" value="TadE"/>
    <property type="match status" value="1"/>
</dbReference>
<evidence type="ECO:0000259" key="2">
    <source>
        <dbReference type="Pfam" id="PF07811"/>
    </source>
</evidence>
<dbReference type="RefSeq" id="WP_354144381.1">
    <property type="nucleotide sequence ID" value="NZ_JAZDQV010000004.1"/>
</dbReference>
<evidence type="ECO:0000313" key="3">
    <source>
        <dbReference type="EMBL" id="MEE1877279.1"/>
    </source>
</evidence>
<dbReference type="Proteomes" id="UP001343492">
    <property type="component" value="Unassembled WGS sequence"/>
</dbReference>
<keyword evidence="1" id="KW-0472">Membrane</keyword>
<dbReference type="EMBL" id="JAZDQV010000004">
    <property type="protein sequence ID" value="MEE1877279.1"/>
    <property type="molecule type" value="Genomic_DNA"/>
</dbReference>
<keyword evidence="1" id="KW-1133">Transmembrane helix</keyword>
<keyword evidence="4" id="KW-1185">Reference proteome</keyword>
<accession>A0ABU7GDV5</accession>
<dbReference type="InterPro" id="IPR012495">
    <property type="entry name" value="TadE-like_dom"/>
</dbReference>
<organism evidence="3 4">
    <name type="scientific">Altererythrobacter litoralis</name>
    <dbReference type="NCBI Taxonomy" id="3113904"/>
    <lineage>
        <taxon>Bacteria</taxon>
        <taxon>Pseudomonadati</taxon>
        <taxon>Pseudomonadota</taxon>
        <taxon>Alphaproteobacteria</taxon>
        <taxon>Sphingomonadales</taxon>
        <taxon>Erythrobacteraceae</taxon>
        <taxon>Altererythrobacter</taxon>
    </lineage>
</organism>
<protein>
    <submittedName>
        <fullName evidence="3">TadE/TadG family type IV pilus assembly protein</fullName>
    </submittedName>
</protein>
<keyword evidence="1" id="KW-0812">Transmembrane</keyword>
<evidence type="ECO:0000313" key="4">
    <source>
        <dbReference type="Proteomes" id="UP001343492"/>
    </source>
</evidence>
<gene>
    <name evidence="3" type="ORF">VRS74_06220</name>
</gene>
<feature type="domain" description="TadE-like" evidence="2">
    <location>
        <begin position="18"/>
        <end position="57"/>
    </location>
</feature>
<reference evidence="3 4" key="1">
    <citation type="submission" date="2024-01" db="EMBL/GenBank/DDBJ databases">
        <title>The genome sequence of Erythrobacteraceae sp. strain 1XM1-14.</title>
        <authorList>
            <person name="Liu Y."/>
        </authorList>
    </citation>
    <scope>NUCLEOTIDE SEQUENCE [LARGE SCALE GENOMIC DNA]</scope>
    <source>
        <strain evidence="3 4">1XM1-14</strain>
    </source>
</reference>
<evidence type="ECO:0000256" key="1">
    <source>
        <dbReference type="SAM" id="Phobius"/>
    </source>
</evidence>
<name>A0ABU7GDV5_9SPHN</name>